<dbReference type="GO" id="GO:0003899">
    <property type="term" value="F:DNA-directed RNA polymerase activity"/>
    <property type="evidence" value="ECO:0007669"/>
    <property type="project" value="InterPro"/>
</dbReference>
<organism evidence="3 4">
    <name type="scientific">Capsicum baccatum</name>
    <name type="common">Peruvian pepper</name>
    <dbReference type="NCBI Taxonomy" id="33114"/>
    <lineage>
        <taxon>Eukaryota</taxon>
        <taxon>Viridiplantae</taxon>
        <taxon>Streptophyta</taxon>
        <taxon>Embryophyta</taxon>
        <taxon>Tracheophyta</taxon>
        <taxon>Spermatophyta</taxon>
        <taxon>Magnoliopsida</taxon>
        <taxon>eudicotyledons</taxon>
        <taxon>Gunneridae</taxon>
        <taxon>Pentapetalae</taxon>
        <taxon>asterids</taxon>
        <taxon>lamiids</taxon>
        <taxon>Solanales</taxon>
        <taxon>Solanaceae</taxon>
        <taxon>Solanoideae</taxon>
        <taxon>Capsiceae</taxon>
        <taxon>Capsicum</taxon>
    </lineage>
</organism>
<dbReference type="InterPro" id="IPR029262">
    <property type="entry name" value="RPOL_N"/>
</dbReference>
<reference evidence="3 4" key="1">
    <citation type="journal article" date="2017" name="Genome Biol.">
        <title>New reference genome sequences of hot pepper reveal the massive evolution of plant disease-resistance genes by retroduplication.</title>
        <authorList>
            <person name="Kim S."/>
            <person name="Park J."/>
            <person name="Yeom S.I."/>
            <person name="Kim Y.M."/>
            <person name="Seo E."/>
            <person name="Kim K.T."/>
            <person name="Kim M.S."/>
            <person name="Lee J.M."/>
            <person name="Cheong K."/>
            <person name="Shin H.S."/>
            <person name="Kim S.B."/>
            <person name="Han K."/>
            <person name="Lee J."/>
            <person name="Park M."/>
            <person name="Lee H.A."/>
            <person name="Lee H.Y."/>
            <person name="Lee Y."/>
            <person name="Oh S."/>
            <person name="Lee J.H."/>
            <person name="Choi E."/>
            <person name="Choi E."/>
            <person name="Lee S.E."/>
            <person name="Jeon J."/>
            <person name="Kim H."/>
            <person name="Choi G."/>
            <person name="Song H."/>
            <person name="Lee J."/>
            <person name="Lee S.C."/>
            <person name="Kwon J.K."/>
            <person name="Lee H.Y."/>
            <person name="Koo N."/>
            <person name="Hong Y."/>
            <person name="Kim R.W."/>
            <person name="Kang W.H."/>
            <person name="Huh J.H."/>
            <person name="Kang B.C."/>
            <person name="Yang T.J."/>
            <person name="Lee Y.H."/>
            <person name="Bennetzen J.L."/>
            <person name="Choi D."/>
        </authorList>
    </citation>
    <scope>NUCLEOTIDE SEQUENCE [LARGE SCALE GENOMIC DNA]</scope>
    <source>
        <strain evidence="4">cv. PBC81</strain>
    </source>
</reference>
<protein>
    <submittedName>
        <fullName evidence="3">DNA-directed RNA polymerase 3, chloroplastic</fullName>
    </submittedName>
</protein>
<name>A0A2G2UVE0_CAPBA</name>
<accession>A0A2G2UVE0</accession>
<proteinExistence type="predicted"/>
<dbReference type="OrthoDB" id="276422at2759"/>
<dbReference type="InterPro" id="IPR002092">
    <property type="entry name" value="DNA-dir_Rpol_phage-type"/>
</dbReference>
<dbReference type="GO" id="GO:0003677">
    <property type="term" value="F:DNA binding"/>
    <property type="evidence" value="ECO:0007669"/>
    <property type="project" value="InterPro"/>
</dbReference>
<dbReference type="GO" id="GO:0006390">
    <property type="term" value="P:mitochondrial transcription"/>
    <property type="evidence" value="ECO:0007669"/>
    <property type="project" value="TreeGrafter"/>
</dbReference>
<comment type="caution">
    <text evidence="3">The sequence shown here is derived from an EMBL/GenBank/DDBJ whole genome shotgun (WGS) entry which is preliminary data.</text>
</comment>
<comment type="function">
    <text evidence="1">DNA-dependent RNA polymerase catalyzes the transcription of DNA into RNA using the four ribonucleoside triphosphates as substrates.</text>
</comment>
<dbReference type="SUPFAM" id="SSF56672">
    <property type="entry name" value="DNA/RNA polymerases"/>
    <property type="match status" value="1"/>
</dbReference>
<evidence type="ECO:0000256" key="1">
    <source>
        <dbReference type="ARBA" id="ARBA00004026"/>
    </source>
</evidence>
<dbReference type="EMBL" id="MLFT02007818">
    <property type="protein sequence ID" value="PHT24700.1"/>
    <property type="molecule type" value="Genomic_DNA"/>
</dbReference>
<evidence type="ECO:0000259" key="2">
    <source>
        <dbReference type="SMART" id="SM01311"/>
    </source>
</evidence>
<dbReference type="Gene3D" id="1.10.1320.10">
    <property type="entry name" value="DNA-directed RNA polymerase, N-terminal domain"/>
    <property type="match status" value="1"/>
</dbReference>
<dbReference type="STRING" id="33114.A0A2G2UVE0"/>
<dbReference type="GO" id="GO:0034245">
    <property type="term" value="C:mitochondrial DNA-directed RNA polymerase complex"/>
    <property type="evidence" value="ECO:0007669"/>
    <property type="project" value="TreeGrafter"/>
</dbReference>
<dbReference type="Pfam" id="PF14700">
    <property type="entry name" value="RPOL_N"/>
    <property type="match status" value="1"/>
</dbReference>
<keyword evidence="3" id="KW-0240">DNA-directed RNA polymerase</keyword>
<keyword evidence="3" id="KW-0804">Transcription</keyword>
<dbReference type="AlphaFoldDB" id="A0A2G2UVE0"/>
<evidence type="ECO:0000313" key="3">
    <source>
        <dbReference type="EMBL" id="PHT24700.1"/>
    </source>
</evidence>
<dbReference type="SMART" id="SM01311">
    <property type="entry name" value="RPOL_N"/>
    <property type="match status" value="1"/>
</dbReference>
<dbReference type="InterPro" id="IPR037159">
    <property type="entry name" value="RNA_POL_N_sf"/>
</dbReference>
<sequence>MDFRLSFDCCITTRDIYQSRTTPKLQKGCSFNAILHNQELLRLSQNCSFPKNLKLPVVKLPVIVHSDVVCVSTDENLEELVSLEKIDGVPEFLRKEGVSRRVFIQEPSWVSSLFMSSLFVRSKKVGGVRRDFRDIERRRKYGMLRRRQIKAETEAWEEMVEEYRELEREMCEKKLAPNLPYVKKLMLGWFEPLRQGIEKEQKAEMTRKHRAAYSPYIDSLPADKMAVIVMHKLMGLLMMGGKEERCVQVVQAAVQIGMAVENEVSVAFS</sequence>
<dbReference type="InterPro" id="IPR043502">
    <property type="entry name" value="DNA/RNA_pol_sf"/>
</dbReference>
<dbReference type="PANTHER" id="PTHR10102">
    <property type="entry name" value="DNA-DIRECTED RNA POLYMERASE, MITOCHONDRIAL"/>
    <property type="match status" value="1"/>
</dbReference>
<keyword evidence="4" id="KW-1185">Reference proteome</keyword>
<dbReference type="PANTHER" id="PTHR10102:SF1">
    <property type="entry name" value="DNA-DIRECTED RNA POLYMERASE 3, CHLOROPLASTIC"/>
    <property type="match status" value="1"/>
</dbReference>
<evidence type="ECO:0000313" key="4">
    <source>
        <dbReference type="Proteomes" id="UP000224567"/>
    </source>
</evidence>
<gene>
    <name evidence="3" type="ORF">CQW23_35619</name>
</gene>
<feature type="domain" description="DNA-directed RNA polymerase N-terminal" evidence="2">
    <location>
        <begin position="146"/>
        <end position="269"/>
    </location>
</feature>
<dbReference type="Proteomes" id="UP000224567">
    <property type="component" value="Unassembled WGS sequence"/>
</dbReference>
<reference evidence="4" key="2">
    <citation type="journal article" date="2017" name="J. Anim. Genet.">
        <title>Multiple reference genome sequences of hot pepper reveal the massive evolution of plant disease resistance genes by retroduplication.</title>
        <authorList>
            <person name="Kim S."/>
            <person name="Park J."/>
            <person name="Yeom S.-I."/>
            <person name="Kim Y.-M."/>
            <person name="Seo E."/>
            <person name="Kim K.-T."/>
            <person name="Kim M.-S."/>
            <person name="Lee J.M."/>
            <person name="Cheong K."/>
            <person name="Shin H.-S."/>
            <person name="Kim S.-B."/>
            <person name="Han K."/>
            <person name="Lee J."/>
            <person name="Park M."/>
            <person name="Lee H.-A."/>
            <person name="Lee H.-Y."/>
            <person name="Lee Y."/>
            <person name="Oh S."/>
            <person name="Lee J.H."/>
            <person name="Choi E."/>
            <person name="Choi E."/>
            <person name="Lee S.E."/>
            <person name="Jeon J."/>
            <person name="Kim H."/>
            <person name="Choi G."/>
            <person name="Song H."/>
            <person name="Lee J."/>
            <person name="Lee S.-C."/>
            <person name="Kwon J.-K."/>
            <person name="Lee H.-Y."/>
            <person name="Koo N."/>
            <person name="Hong Y."/>
            <person name="Kim R.W."/>
            <person name="Kang W.-H."/>
            <person name="Huh J.H."/>
            <person name="Kang B.-C."/>
            <person name="Yang T.-J."/>
            <person name="Lee Y.-H."/>
            <person name="Bennetzen J.L."/>
            <person name="Choi D."/>
        </authorList>
    </citation>
    <scope>NUCLEOTIDE SEQUENCE [LARGE SCALE GENOMIC DNA]</scope>
    <source>
        <strain evidence="4">cv. PBC81</strain>
    </source>
</reference>